<gene>
    <name evidence="1" type="ORF">TeGR_g6858</name>
</gene>
<organism evidence="1 2">
    <name type="scientific">Tetraparma gracilis</name>
    <dbReference type="NCBI Taxonomy" id="2962635"/>
    <lineage>
        <taxon>Eukaryota</taxon>
        <taxon>Sar</taxon>
        <taxon>Stramenopiles</taxon>
        <taxon>Ochrophyta</taxon>
        <taxon>Bolidophyceae</taxon>
        <taxon>Parmales</taxon>
        <taxon>Triparmaceae</taxon>
        <taxon>Tetraparma</taxon>
    </lineage>
</organism>
<dbReference type="Gene3D" id="3.80.10.10">
    <property type="entry name" value="Ribonuclease Inhibitor"/>
    <property type="match status" value="1"/>
</dbReference>
<dbReference type="Pfam" id="PF13306">
    <property type="entry name" value="LRR_5"/>
    <property type="match status" value="1"/>
</dbReference>
<evidence type="ECO:0000313" key="1">
    <source>
        <dbReference type="EMBL" id="GMI29169.1"/>
    </source>
</evidence>
<dbReference type="PANTHER" id="PTHR45661:SF3">
    <property type="entry name" value="IG-LIKE DOMAIN-CONTAINING PROTEIN"/>
    <property type="match status" value="1"/>
</dbReference>
<name>A0ABQ6MND4_9STRA</name>
<dbReference type="InterPro" id="IPR032675">
    <property type="entry name" value="LRR_dom_sf"/>
</dbReference>
<accession>A0ABQ6MND4</accession>
<keyword evidence="2" id="KW-1185">Reference proteome</keyword>
<sequence length="782" mass="86099">MYFYQLYNNRHLIDCGQDELLNTAMVMLVSEQGDGWQVVAQERERGSEVTRGSMAEENAYGAIKSGAADMTVKELADLEESGAMAKLNMFAGTNSVSRIFYYRPEGSKSGDTGLVGLEIQLNEQGALDEALRMREENELAHPGLAQIKFLYAAYEPRVWWFEVFETMRRLALTGGQVFLAPGTQSQIVLNLIICIGSMRVYAHFTPFKTMANDSLAETAQWQLLATMLAALLIRVDAVTEDGYDKAAFDFFLALFQFLAPALLVFQLVTQVKAMAKGEFTELEDNSGDLSLLDAADAMAEKANSLDTREMVHNGARSQFALNQKITTAKVKDGVKEVGGSAFNFCSRLVDFDMGETEVVGERAFFKCTSMKEVELSERLRSIERSAFQFCNSLTKVVVPDSLKSIGPYAFAGCPDLEDIYLPVSVTSVDATAFKGCVRLEEKAAKAEMTVEHYLRIMPTFHPAITACLEDNAEGVASIVANSTGWSWRDLAPGSKRPLLHFVCMKPALATPKLIKAVVAAIPDSKEMKDAAGRRAVDYARKAGSNPLVIGMLQYLTTQEITETPEAGLKAVVKSKVREQKTSDAAREMIVYEGVRVEITELQKDMYESYEKGNTQKAKKAFDEMKRLSKEQSDRLSDLIEMVMTAYRNADVSRFQKIEQIENVSTGAKQLAVGSRGASRLEDQVAALLNKAAWMEAEYSASMKELEAMFNGAKSIAEICKKGGVNDEGGRWTRGGGKKVAMRIAAFSLDKEDSERVVKMSMGPPKGEARALVKLQEGAKKGG</sequence>
<dbReference type="Proteomes" id="UP001165060">
    <property type="component" value="Unassembled WGS sequence"/>
</dbReference>
<dbReference type="InterPro" id="IPR053139">
    <property type="entry name" value="Surface_bspA-like"/>
</dbReference>
<proteinExistence type="predicted"/>
<dbReference type="EMBL" id="BRYB01005802">
    <property type="protein sequence ID" value="GMI29169.1"/>
    <property type="molecule type" value="Genomic_DNA"/>
</dbReference>
<protein>
    <recommendedName>
        <fullName evidence="3">Leucine-rich repeat domain-containing protein</fullName>
    </recommendedName>
</protein>
<evidence type="ECO:0000313" key="2">
    <source>
        <dbReference type="Proteomes" id="UP001165060"/>
    </source>
</evidence>
<dbReference type="InterPro" id="IPR026906">
    <property type="entry name" value="LRR_5"/>
</dbReference>
<evidence type="ECO:0008006" key="3">
    <source>
        <dbReference type="Google" id="ProtNLM"/>
    </source>
</evidence>
<dbReference type="PANTHER" id="PTHR45661">
    <property type="entry name" value="SURFACE ANTIGEN"/>
    <property type="match status" value="1"/>
</dbReference>
<dbReference type="SUPFAM" id="SSF52058">
    <property type="entry name" value="L domain-like"/>
    <property type="match status" value="1"/>
</dbReference>
<reference evidence="1 2" key="1">
    <citation type="journal article" date="2023" name="Commun. Biol.">
        <title>Genome analysis of Parmales, the sister group of diatoms, reveals the evolutionary specialization of diatoms from phago-mixotrophs to photoautotrophs.</title>
        <authorList>
            <person name="Ban H."/>
            <person name="Sato S."/>
            <person name="Yoshikawa S."/>
            <person name="Yamada K."/>
            <person name="Nakamura Y."/>
            <person name="Ichinomiya M."/>
            <person name="Sato N."/>
            <person name="Blanc-Mathieu R."/>
            <person name="Endo H."/>
            <person name="Kuwata A."/>
            <person name="Ogata H."/>
        </authorList>
    </citation>
    <scope>NUCLEOTIDE SEQUENCE [LARGE SCALE GENOMIC DNA]</scope>
</reference>
<feature type="non-terminal residue" evidence="1">
    <location>
        <position position="782"/>
    </location>
</feature>
<comment type="caution">
    <text evidence="1">The sequence shown here is derived from an EMBL/GenBank/DDBJ whole genome shotgun (WGS) entry which is preliminary data.</text>
</comment>